<sequence>MKTMRKTIALIMTAVLSTSILLTGCGEKKVEDTPKETVKTEESSKAEEKKAYPLEIKDDLGRTVNLEKKPEKIAVLSGTFLGIHYETGGVAIAKSEDKGSSIVPEAAKSVESVGAVYNIDMEKLMSLNPDFVIGQVGLHDKFVETLEAANIPTVILSMKTYDEVKDKLNLFGQINDNTTKSDELIKKLEDKKEKIVNKLPNEEKKVAILYVSSKDVSLKLDNSIAGNVASILNLKNIASGIKSDKMGQENVPFSIEKIIEEDPDIILVTTMVKSKEMAEEKIKADLESNPAWNGLRAVKEGKIYYLPQDLFLHNPGERFGDSIEYMAKVVYPDVYGKVEK</sequence>
<dbReference type="InterPro" id="IPR002491">
    <property type="entry name" value="ABC_transptr_periplasmic_BD"/>
</dbReference>
<evidence type="ECO:0000313" key="4">
    <source>
        <dbReference type="EMBL" id="MBD8046062.1"/>
    </source>
</evidence>
<evidence type="ECO:0000313" key="5">
    <source>
        <dbReference type="Proteomes" id="UP000627166"/>
    </source>
</evidence>
<dbReference type="SUPFAM" id="SSF53807">
    <property type="entry name" value="Helical backbone' metal receptor"/>
    <property type="match status" value="1"/>
</dbReference>
<keyword evidence="2" id="KW-0732">Signal</keyword>
<name>A0ABR8YPI8_9CLOT</name>
<dbReference type="RefSeq" id="WP_191739039.1">
    <property type="nucleotide sequence ID" value="NZ_JACSQB010000027.1"/>
</dbReference>
<dbReference type="Proteomes" id="UP000627166">
    <property type="component" value="Unassembled WGS sequence"/>
</dbReference>
<dbReference type="PANTHER" id="PTHR30535:SF34">
    <property type="entry name" value="MOLYBDATE-BINDING PROTEIN MOLA"/>
    <property type="match status" value="1"/>
</dbReference>
<dbReference type="EMBL" id="JACSQB010000027">
    <property type="protein sequence ID" value="MBD8046062.1"/>
    <property type="molecule type" value="Genomic_DNA"/>
</dbReference>
<dbReference type="InterPro" id="IPR050902">
    <property type="entry name" value="ABC_Transporter_SBP"/>
</dbReference>
<evidence type="ECO:0000256" key="2">
    <source>
        <dbReference type="SAM" id="SignalP"/>
    </source>
</evidence>
<dbReference type="PROSITE" id="PS50983">
    <property type="entry name" value="FE_B12_PBP"/>
    <property type="match status" value="1"/>
</dbReference>
<dbReference type="Gene3D" id="3.40.50.1980">
    <property type="entry name" value="Nitrogenase molybdenum iron protein domain"/>
    <property type="match status" value="2"/>
</dbReference>
<organism evidence="4 5">
    <name type="scientific">Clostridium faecium</name>
    <dbReference type="NCBI Taxonomy" id="2762223"/>
    <lineage>
        <taxon>Bacteria</taxon>
        <taxon>Bacillati</taxon>
        <taxon>Bacillota</taxon>
        <taxon>Clostridia</taxon>
        <taxon>Eubacteriales</taxon>
        <taxon>Clostridiaceae</taxon>
        <taxon>Clostridium</taxon>
    </lineage>
</organism>
<comment type="caution">
    <text evidence="4">The sequence shown here is derived from an EMBL/GenBank/DDBJ whole genome shotgun (WGS) entry which is preliminary data.</text>
</comment>
<feature type="domain" description="Fe/B12 periplasmic-binding" evidence="3">
    <location>
        <begin position="72"/>
        <end position="334"/>
    </location>
</feature>
<gene>
    <name evidence="4" type="ORF">H9637_03215</name>
</gene>
<dbReference type="PANTHER" id="PTHR30535">
    <property type="entry name" value="VITAMIN B12-BINDING PROTEIN"/>
    <property type="match status" value="1"/>
</dbReference>
<dbReference type="PROSITE" id="PS51257">
    <property type="entry name" value="PROKAR_LIPOPROTEIN"/>
    <property type="match status" value="1"/>
</dbReference>
<evidence type="ECO:0000259" key="3">
    <source>
        <dbReference type="PROSITE" id="PS50983"/>
    </source>
</evidence>
<comment type="similarity">
    <text evidence="1">Belongs to the bacterial solute-binding protein 8 family.</text>
</comment>
<accession>A0ABR8YPI8</accession>
<evidence type="ECO:0000256" key="1">
    <source>
        <dbReference type="ARBA" id="ARBA00008814"/>
    </source>
</evidence>
<keyword evidence="5" id="KW-1185">Reference proteome</keyword>
<protein>
    <submittedName>
        <fullName evidence="4">ABC transporter substrate-binding protein</fullName>
    </submittedName>
</protein>
<reference evidence="4 5" key="1">
    <citation type="submission" date="2020-08" db="EMBL/GenBank/DDBJ databases">
        <title>A Genomic Blueprint of the Chicken Gut Microbiome.</title>
        <authorList>
            <person name="Gilroy R."/>
            <person name="Ravi A."/>
            <person name="Getino M."/>
            <person name="Pursley I."/>
            <person name="Horton D.L."/>
            <person name="Alikhan N.-F."/>
            <person name="Baker D."/>
            <person name="Gharbi K."/>
            <person name="Hall N."/>
            <person name="Watson M."/>
            <person name="Adriaenssens E.M."/>
            <person name="Foster-Nyarko E."/>
            <person name="Jarju S."/>
            <person name="Secka A."/>
            <person name="Antonio M."/>
            <person name="Oren A."/>
            <person name="Chaudhuri R."/>
            <person name="La Ragione R.M."/>
            <person name="Hildebrand F."/>
            <person name="Pallen M.J."/>
        </authorList>
    </citation>
    <scope>NUCLEOTIDE SEQUENCE [LARGE SCALE GENOMIC DNA]</scope>
    <source>
        <strain evidence="4 5">N37</strain>
    </source>
</reference>
<dbReference type="Pfam" id="PF01497">
    <property type="entry name" value="Peripla_BP_2"/>
    <property type="match status" value="1"/>
</dbReference>
<feature type="chain" id="PRO_5045326997" evidence="2">
    <location>
        <begin position="25"/>
        <end position="340"/>
    </location>
</feature>
<feature type="signal peptide" evidence="2">
    <location>
        <begin position="1"/>
        <end position="24"/>
    </location>
</feature>
<proteinExistence type="inferred from homology"/>